<evidence type="ECO:0000256" key="1">
    <source>
        <dbReference type="ARBA" id="ARBA00006974"/>
    </source>
</evidence>
<evidence type="ECO:0000313" key="2">
    <source>
        <dbReference type="EMBL" id="KAF8409831.1"/>
    </source>
</evidence>
<protein>
    <submittedName>
        <fullName evidence="2">Uncharacterized protein</fullName>
    </submittedName>
</protein>
<sequence length="108" mass="12549">MKMKMSGLMKKLLCYGMKSFPSDLPEGHVRVYAGKEVPCKFELEANYLNHPLFENLLQLSVDEFGSSPSLVPSPMTDDCLFLIQRLKRQVDEIKSFYNEQDDEPKKWK</sequence>
<dbReference type="OrthoDB" id="1864078at2759"/>
<evidence type="ECO:0000313" key="3">
    <source>
        <dbReference type="Proteomes" id="UP000655225"/>
    </source>
</evidence>
<dbReference type="InterPro" id="IPR003676">
    <property type="entry name" value="SAUR_fam"/>
</dbReference>
<dbReference type="AlphaFoldDB" id="A0A835DN98"/>
<reference evidence="2 3" key="1">
    <citation type="submission" date="2020-04" db="EMBL/GenBank/DDBJ databases">
        <title>Plant Genome Project.</title>
        <authorList>
            <person name="Zhang R.-G."/>
        </authorList>
    </citation>
    <scope>NUCLEOTIDE SEQUENCE [LARGE SCALE GENOMIC DNA]</scope>
    <source>
        <strain evidence="2">YNK0</strain>
        <tissue evidence="2">Leaf</tissue>
    </source>
</reference>
<accession>A0A835DN98</accession>
<dbReference type="GO" id="GO:0009733">
    <property type="term" value="P:response to auxin"/>
    <property type="evidence" value="ECO:0007669"/>
    <property type="project" value="InterPro"/>
</dbReference>
<dbReference type="Pfam" id="PF02519">
    <property type="entry name" value="Auxin_inducible"/>
    <property type="match status" value="1"/>
</dbReference>
<comment type="caution">
    <text evidence="2">The sequence shown here is derived from an EMBL/GenBank/DDBJ whole genome shotgun (WGS) entry which is preliminary data.</text>
</comment>
<organism evidence="2 3">
    <name type="scientific">Tetracentron sinense</name>
    <name type="common">Spur-leaf</name>
    <dbReference type="NCBI Taxonomy" id="13715"/>
    <lineage>
        <taxon>Eukaryota</taxon>
        <taxon>Viridiplantae</taxon>
        <taxon>Streptophyta</taxon>
        <taxon>Embryophyta</taxon>
        <taxon>Tracheophyta</taxon>
        <taxon>Spermatophyta</taxon>
        <taxon>Magnoliopsida</taxon>
        <taxon>Trochodendrales</taxon>
        <taxon>Trochodendraceae</taxon>
        <taxon>Tetracentron</taxon>
    </lineage>
</organism>
<proteinExistence type="inferred from homology"/>
<name>A0A835DN98_TETSI</name>
<gene>
    <name evidence="2" type="ORF">HHK36_002349</name>
</gene>
<dbReference type="Proteomes" id="UP000655225">
    <property type="component" value="Unassembled WGS sequence"/>
</dbReference>
<keyword evidence="3" id="KW-1185">Reference proteome</keyword>
<comment type="similarity">
    <text evidence="1">Belongs to the ARG7 family.</text>
</comment>
<dbReference type="EMBL" id="JABCRI010000002">
    <property type="protein sequence ID" value="KAF8409831.1"/>
    <property type="molecule type" value="Genomic_DNA"/>
</dbReference>